<name>A0ABD1J1L2_9TELE</name>
<proteinExistence type="predicted"/>
<reference evidence="12 13" key="1">
    <citation type="submission" date="2024-09" db="EMBL/GenBank/DDBJ databases">
        <title>A chromosome-level genome assembly of Gray's grenadier anchovy, Coilia grayii.</title>
        <authorList>
            <person name="Fu Z."/>
        </authorList>
    </citation>
    <scope>NUCLEOTIDE SEQUENCE [LARGE SCALE GENOMIC DNA]</scope>
    <source>
        <strain evidence="12">G4</strain>
        <tissue evidence="12">Muscle</tissue>
    </source>
</reference>
<dbReference type="SMART" id="SM00100">
    <property type="entry name" value="cNMP"/>
    <property type="match status" value="1"/>
</dbReference>
<feature type="transmembrane region" description="Helical" evidence="10">
    <location>
        <begin position="91"/>
        <end position="112"/>
    </location>
</feature>
<protein>
    <recommendedName>
        <fullName evidence="11">Cyclic nucleotide-binding domain-containing protein</fullName>
    </recommendedName>
</protein>
<dbReference type="Pfam" id="PF00520">
    <property type="entry name" value="Ion_trans"/>
    <property type="match status" value="1"/>
</dbReference>
<keyword evidence="9" id="KW-0407">Ion channel</keyword>
<keyword evidence="8 10" id="KW-0472">Membrane</keyword>
<evidence type="ECO:0000259" key="11">
    <source>
        <dbReference type="PROSITE" id="PS50042"/>
    </source>
</evidence>
<keyword evidence="6 10" id="KW-1133">Transmembrane helix</keyword>
<dbReference type="GO" id="GO:0005267">
    <property type="term" value="F:potassium channel activity"/>
    <property type="evidence" value="ECO:0007669"/>
    <property type="project" value="UniProtKB-KW"/>
</dbReference>
<evidence type="ECO:0000256" key="10">
    <source>
        <dbReference type="SAM" id="Phobius"/>
    </source>
</evidence>
<dbReference type="Pfam" id="PF00027">
    <property type="entry name" value="cNMP_binding"/>
    <property type="match status" value="1"/>
</dbReference>
<dbReference type="PRINTS" id="PR00103">
    <property type="entry name" value="CAMPKINASE"/>
</dbReference>
<accession>A0ABD1J1L2</accession>
<dbReference type="InterPro" id="IPR018488">
    <property type="entry name" value="cNMP-bd_CS"/>
</dbReference>
<dbReference type="SUPFAM" id="SSF51206">
    <property type="entry name" value="cAMP-binding domain-like"/>
    <property type="match status" value="1"/>
</dbReference>
<dbReference type="PROSITE" id="PS00888">
    <property type="entry name" value="CNMP_BINDING_1"/>
    <property type="match status" value="1"/>
</dbReference>
<keyword evidence="3" id="KW-1003">Cell membrane</keyword>
<organism evidence="12 13">
    <name type="scientific">Coilia grayii</name>
    <name type="common">Gray's grenadier anchovy</name>
    <dbReference type="NCBI Taxonomy" id="363190"/>
    <lineage>
        <taxon>Eukaryota</taxon>
        <taxon>Metazoa</taxon>
        <taxon>Chordata</taxon>
        <taxon>Craniata</taxon>
        <taxon>Vertebrata</taxon>
        <taxon>Euteleostomi</taxon>
        <taxon>Actinopterygii</taxon>
        <taxon>Neopterygii</taxon>
        <taxon>Teleostei</taxon>
        <taxon>Clupei</taxon>
        <taxon>Clupeiformes</taxon>
        <taxon>Clupeoidei</taxon>
        <taxon>Engraulidae</taxon>
        <taxon>Coilinae</taxon>
        <taxon>Coilia</taxon>
    </lineage>
</organism>
<keyword evidence="7" id="KW-0406">Ion transport</keyword>
<keyword evidence="5" id="KW-0630">Potassium</keyword>
<dbReference type="InterPro" id="IPR013621">
    <property type="entry name" value="Ion_trans_N"/>
</dbReference>
<dbReference type="AlphaFoldDB" id="A0ABD1J1L2"/>
<dbReference type="Gene3D" id="1.10.287.630">
    <property type="entry name" value="Helix hairpin bin"/>
    <property type="match status" value="1"/>
</dbReference>
<evidence type="ECO:0000313" key="12">
    <source>
        <dbReference type="EMBL" id="KAL2081092.1"/>
    </source>
</evidence>
<dbReference type="GO" id="GO:0005886">
    <property type="term" value="C:plasma membrane"/>
    <property type="evidence" value="ECO:0007669"/>
    <property type="project" value="UniProtKB-SubCell"/>
</dbReference>
<feature type="domain" description="Cyclic nucleotide-binding" evidence="11">
    <location>
        <begin position="427"/>
        <end position="541"/>
    </location>
</feature>
<dbReference type="PANTHER" id="PTHR45689:SF8">
    <property type="entry name" value="POTASSIUM_SODIUM HYPERPOLARIZATION-ACTIVATED CYCLIC NUCLEOTIDE-GATED CHANNEL 2-LIKE"/>
    <property type="match status" value="1"/>
</dbReference>
<evidence type="ECO:0000313" key="13">
    <source>
        <dbReference type="Proteomes" id="UP001591681"/>
    </source>
</evidence>
<keyword evidence="4 10" id="KW-0812">Transmembrane</keyword>
<evidence type="ECO:0000256" key="1">
    <source>
        <dbReference type="ARBA" id="ARBA00004651"/>
    </source>
</evidence>
<evidence type="ECO:0000256" key="4">
    <source>
        <dbReference type="ARBA" id="ARBA00022692"/>
    </source>
</evidence>
<dbReference type="PROSITE" id="PS50042">
    <property type="entry name" value="CNMP_BINDING_3"/>
    <property type="match status" value="1"/>
</dbReference>
<evidence type="ECO:0000256" key="7">
    <source>
        <dbReference type="ARBA" id="ARBA00023065"/>
    </source>
</evidence>
<evidence type="ECO:0000256" key="8">
    <source>
        <dbReference type="ARBA" id="ARBA00023136"/>
    </source>
</evidence>
<keyword evidence="2" id="KW-0813">Transport</keyword>
<evidence type="ECO:0000256" key="3">
    <source>
        <dbReference type="ARBA" id="ARBA00022475"/>
    </source>
</evidence>
<keyword evidence="5" id="KW-0633">Potassium transport</keyword>
<keyword evidence="13" id="KW-1185">Reference proteome</keyword>
<dbReference type="Proteomes" id="UP001591681">
    <property type="component" value="Unassembled WGS sequence"/>
</dbReference>
<evidence type="ECO:0000256" key="6">
    <source>
        <dbReference type="ARBA" id="ARBA00022989"/>
    </source>
</evidence>
<evidence type="ECO:0000256" key="9">
    <source>
        <dbReference type="ARBA" id="ARBA00023286"/>
    </source>
</evidence>
<comment type="caution">
    <text evidence="12">The sequence shown here is derived from an EMBL/GenBank/DDBJ whole genome shotgun (WGS) entry which is preliminary data.</text>
</comment>
<dbReference type="InterPro" id="IPR051413">
    <property type="entry name" value="K/Na_HCN_channel"/>
</dbReference>
<dbReference type="InterPro" id="IPR005821">
    <property type="entry name" value="Ion_trans_dom"/>
</dbReference>
<dbReference type="Gene3D" id="1.10.287.70">
    <property type="match status" value="1"/>
</dbReference>
<dbReference type="EMBL" id="JBHFQA010000020">
    <property type="protein sequence ID" value="KAL2081092.1"/>
    <property type="molecule type" value="Genomic_DNA"/>
</dbReference>
<dbReference type="InterPro" id="IPR014710">
    <property type="entry name" value="RmlC-like_jellyroll"/>
</dbReference>
<comment type="subcellular location">
    <subcellularLocation>
        <location evidence="1">Cell membrane</location>
        <topology evidence="1">Multi-pass membrane protein</topology>
    </subcellularLocation>
</comment>
<keyword evidence="5" id="KW-0631">Potassium channel</keyword>
<dbReference type="CDD" id="cd00038">
    <property type="entry name" value="CAP_ED"/>
    <property type="match status" value="1"/>
</dbReference>
<dbReference type="PANTHER" id="PTHR45689">
    <property type="entry name" value="I[[H]] CHANNEL, ISOFORM E"/>
    <property type="match status" value="1"/>
</dbReference>
<dbReference type="Pfam" id="PF08412">
    <property type="entry name" value="Ion_trans_N"/>
    <property type="match status" value="1"/>
</dbReference>
<dbReference type="SUPFAM" id="SSF81324">
    <property type="entry name" value="Voltage-gated potassium channels"/>
    <property type="match status" value="1"/>
</dbReference>
<dbReference type="InterPro" id="IPR000595">
    <property type="entry name" value="cNMP-bd_dom"/>
</dbReference>
<feature type="transmembrane region" description="Helical" evidence="10">
    <location>
        <begin position="245"/>
        <end position="264"/>
    </location>
</feature>
<evidence type="ECO:0000256" key="5">
    <source>
        <dbReference type="ARBA" id="ARBA00022826"/>
    </source>
</evidence>
<keyword evidence="9" id="KW-1071">Ligand-gated ion channel</keyword>
<gene>
    <name evidence="12" type="ORF">ACEWY4_022945</name>
</gene>
<dbReference type="Gene3D" id="2.60.120.10">
    <property type="entry name" value="Jelly Rolls"/>
    <property type="match status" value="1"/>
</dbReference>
<sequence length="558" mass="63716">MGIVKNQQPTVANTPVTKDIAGVVRVDIENGGQRSRFSRVKSGLYELLLPKFNKQSLFILGSETAFKHECDRQRQAGVWVIHPLSSLRHNYVMFMVIMTFLNLISIPLEIAYSEETFGIVRTCWKVFNVTSDIMFMLDIVLNFRMGVLTDGSQVAIIDPKIIAKDYFKTWLLPDALSSFPVDFIIAITDKIFHSTLTSLQGAKIMRILMFARILSLVRLLRVSRLVRFFSEFEQMSNANLEGLRLFFRIIGLFMMMFILCHWNGCLQYFVPLLEQFPSECWVQRENLMNATIGEKYTFGIFRALSHMIGISYGSEGPSTDEVELWVDMVSMVSGALMYTVMVANAAAMMTNVDAPSKVYKSKVNHLEDYMAYRKLPKNLRLRIIDYYQARYGGKWFDEKEILSLLSKSLKEEILNVLCAGMLESAPMFKGRNPNFINAILLLLRYEVFLEGDVIVRQGAPGDRMFFIEHGQVLVATDTFRKELRDGDYFGEICLLTRGKRVASVTALSTCHLFSLSVDSFNKVLNCFPQIRKDIMCTAKKRQADLKSKSLQQPSYSGI</sequence>
<dbReference type="InterPro" id="IPR018490">
    <property type="entry name" value="cNMP-bd_dom_sf"/>
</dbReference>
<evidence type="ECO:0000256" key="2">
    <source>
        <dbReference type="ARBA" id="ARBA00022448"/>
    </source>
</evidence>